<sequence>MRRLVLVPLAFAVSLAVPSCVKTVSGTPLPAVITSDTSARLSPPLTQPPLDTARFEADPCQALRPEQLAQFGKHEPPKNLEPIAGPNCSWAGTDALIDTTVAITINTKSGGLEGIYLRRDKFGHFQPTTVASYPAVQAVDYRDAPKQGNCVTLVGVNEDRLVVAYTTIRDRKHPDYSSACKVSDQAAALVIENLKAAK</sequence>
<keyword evidence="3" id="KW-1185">Reference proteome</keyword>
<evidence type="ECO:0008006" key="4">
    <source>
        <dbReference type="Google" id="ProtNLM"/>
    </source>
</evidence>
<dbReference type="STRING" id="2017.SAMN05444320_11111"/>
<organism evidence="2 3">
    <name type="scientific">Streptoalloteichus hindustanus</name>
    <dbReference type="NCBI Taxonomy" id="2017"/>
    <lineage>
        <taxon>Bacteria</taxon>
        <taxon>Bacillati</taxon>
        <taxon>Actinomycetota</taxon>
        <taxon>Actinomycetes</taxon>
        <taxon>Pseudonocardiales</taxon>
        <taxon>Pseudonocardiaceae</taxon>
        <taxon>Streptoalloteichus</taxon>
    </lineage>
</organism>
<accession>A0A1M5L788</accession>
<feature type="chain" id="PRO_5039277001" description="DUF3558 domain-containing protein" evidence="1">
    <location>
        <begin position="20"/>
        <end position="198"/>
    </location>
</feature>
<protein>
    <recommendedName>
        <fullName evidence="4">DUF3558 domain-containing protein</fullName>
    </recommendedName>
</protein>
<name>A0A1M5L788_STRHI</name>
<evidence type="ECO:0000256" key="1">
    <source>
        <dbReference type="SAM" id="SignalP"/>
    </source>
</evidence>
<gene>
    <name evidence="2" type="ORF">SAMN05444320_11111</name>
</gene>
<evidence type="ECO:0000313" key="2">
    <source>
        <dbReference type="EMBL" id="SHG60898.1"/>
    </source>
</evidence>
<evidence type="ECO:0000313" key="3">
    <source>
        <dbReference type="Proteomes" id="UP000184501"/>
    </source>
</evidence>
<reference evidence="2 3" key="1">
    <citation type="submission" date="2016-11" db="EMBL/GenBank/DDBJ databases">
        <authorList>
            <person name="Jaros S."/>
            <person name="Januszkiewicz K."/>
            <person name="Wedrychowicz H."/>
        </authorList>
    </citation>
    <scope>NUCLEOTIDE SEQUENCE [LARGE SCALE GENOMIC DNA]</scope>
    <source>
        <strain evidence="2 3">DSM 44523</strain>
    </source>
</reference>
<dbReference type="Pfam" id="PF12079">
    <property type="entry name" value="DUF3558"/>
    <property type="match status" value="1"/>
</dbReference>
<dbReference type="InterPro" id="IPR024520">
    <property type="entry name" value="DUF3558"/>
</dbReference>
<keyword evidence="1" id="KW-0732">Signal</keyword>
<proteinExistence type="predicted"/>
<dbReference type="EMBL" id="FQVN01000011">
    <property type="protein sequence ID" value="SHG60898.1"/>
    <property type="molecule type" value="Genomic_DNA"/>
</dbReference>
<feature type="signal peptide" evidence="1">
    <location>
        <begin position="1"/>
        <end position="19"/>
    </location>
</feature>
<dbReference type="AlphaFoldDB" id="A0A1M5L788"/>
<dbReference type="Proteomes" id="UP000184501">
    <property type="component" value="Unassembled WGS sequence"/>
</dbReference>